<evidence type="ECO:0000313" key="2">
    <source>
        <dbReference type="Proteomes" id="UP000195160"/>
    </source>
</evidence>
<dbReference type="AlphaFoldDB" id="A0A9X6MY20"/>
<dbReference type="RefSeq" id="WP_179194342.1">
    <property type="nucleotide sequence ID" value="NZ_MOOV01000282.1"/>
</dbReference>
<comment type="caution">
    <text evidence="1">The sequence shown here is derived from an EMBL/GenBank/DDBJ whole genome shotgun (WGS) entry which is preliminary data.</text>
</comment>
<evidence type="ECO:0000313" key="1">
    <source>
        <dbReference type="EMBL" id="OUB84495.1"/>
    </source>
</evidence>
<dbReference type="SUPFAM" id="SSF52200">
    <property type="entry name" value="Toll/Interleukin receptor TIR domain"/>
    <property type="match status" value="1"/>
</dbReference>
<accession>A0A9X6MY20</accession>
<proteinExistence type="predicted"/>
<reference evidence="1 2" key="1">
    <citation type="submission" date="2016-10" db="EMBL/GenBank/DDBJ databases">
        <title>Comparative genomics of Bacillus thuringiensis reveals a path to pathogens against multiple invertebrate hosts.</title>
        <authorList>
            <person name="Zheng J."/>
            <person name="Gao Q."/>
            <person name="Liu H."/>
            <person name="Peng D."/>
            <person name="Ruan L."/>
            <person name="Sun M."/>
        </authorList>
    </citation>
    <scope>NUCLEOTIDE SEQUENCE [LARGE SCALE GENOMIC DNA]</scope>
    <source>
        <strain evidence="1">T30001</strain>
    </source>
</reference>
<dbReference type="EMBL" id="MOOV01000282">
    <property type="protein sequence ID" value="OUB84495.1"/>
    <property type="molecule type" value="Genomic_DNA"/>
</dbReference>
<sequence>MFAGFNLTTDTQFKVYQEIGNEIFLTNKKNFIEELETYIDKDGNIDGSGLQANWFPQMKADIFISHSHKDEDKAKGLAGWLYKEFGLTTFIDSCVWGYSIDLLRQIDESYCLNEDKSTFNYNKRNYSTSHVHMMLAIALTMMIDKVECIMFLNTPNAVCSKEVINKTESPWIYYETVMTNLVRHKKLSEYRKEFIQKAIFNEQKSLNIKYDVDLKHLYELNQEELEEWKALRKGIHNDHPLDTLYRKMGIIK</sequence>
<dbReference type="Proteomes" id="UP000195160">
    <property type="component" value="Unassembled WGS sequence"/>
</dbReference>
<dbReference type="InterPro" id="IPR035897">
    <property type="entry name" value="Toll_tir_struct_dom_sf"/>
</dbReference>
<protein>
    <recommendedName>
        <fullName evidence="3">Toll/interleukin-1 receptor domain-containing protein</fullName>
    </recommendedName>
</protein>
<name>A0A9X6MY20_BACTV</name>
<gene>
    <name evidence="1" type="ORF">BK784_35540</name>
</gene>
<organism evidence="1 2">
    <name type="scientific">Bacillus thuringiensis subsp. medellin</name>
    <dbReference type="NCBI Taxonomy" id="79672"/>
    <lineage>
        <taxon>Bacteria</taxon>
        <taxon>Bacillati</taxon>
        <taxon>Bacillota</taxon>
        <taxon>Bacilli</taxon>
        <taxon>Bacillales</taxon>
        <taxon>Bacillaceae</taxon>
        <taxon>Bacillus</taxon>
        <taxon>Bacillus cereus group</taxon>
    </lineage>
</organism>
<evidence type="ECO:0008006" key="3">
    <source>
        <dbReference type="Google" id="ProtNLM"/>
    </source>
</evidence>